<proteinExistence type="predicted"/>
<organism evidence="1 2">
    <name type="scientific">Cordylochernes scorpioides</name>
    <dbReference type="NCBI Taxonomy" id="51811"/>
    <lineage>
        <taxon>Eukaryota</taxon>
        <taxon>Metazoa</taxon>
        <taxon>Ecdysozoa</taxon>
        <taxon>Arthropoda</taxon>
        <taxon>Chelicerata</taxon>
        <taxon>Arachnida</taxon>
        <taxon>Pseudoscorpiones</taxon>
        <taxon>Cheliferoidea</taxon>
        <taxon>Chernetidae</taxon>
        <taxon>Cordylochernes</taxon>
    </lineage>
</organism>
<sequence>MAIFHNHRQLTNIIQLQFLKTCLKVKGLVLVNYIPITENNFVLAWDLLDELSDIIIGKILIDKLDKTTKRSWNMTIDSNHIPSCSELLKLLENHAKALNTSETENRLPLIKRSMKLQVHNLTKANWFLCQQEHALERMIKVKQLKLCLNCLRNNHPVNKCKSEFKCRKCQEKHNTLVYIDAAIHQFK</sequence>
<evidence type="ECO:0000313" key="1">
    <source>
        <dbReference type="EMBL" id="UYV63743.1"/>
    </source>
</evidence>
<protein>
    <submittedName>
        <fullName evidence="1">Uncharacterized protein</fullName>
    </submittedName>
</protein>
<name>A0ABY6K5E1_9ARAC</name>
<reference evidence="1 2" key="1">
    <citation type="submission" date="2022-01" db="EMBL/GenBank/DDBJ databases">
        <title>A chromosomal length assembly of Cordylochernes scorpioides.</title>
        <authorList>
            <person name="Zeh D."/>
            <person name="Zeh J."/>
        </authorList>
    </citation>
    <scope>NUCLEOTIDE SEQUENCE [LARGE SCALE GENOMIC DNA]</scope>
    <source>
        <strain evidence="1">IN4F17</strain>
        <tissue evidence="1">Whole Body</tissue>
    </source>
</reference>
<evidence type="ECO:0000313" key="2">
    <source>
        <dbReference type="Proteomes" id="UP001235939"/>
    </source>
</evidence>
<dbReference type="EMBL" id="CP092864">
    <property type="protein sequence ID" value="UYV63743.1"/>
    <property type="molecule type" value="Genomic_DNA"/>
</dbReference>
<dbReference type="Proteomes" id="UP001235939">
    <property type="component" value="Chromosome 02"/>
</dbReference>
<accession>A0ABY6K5E1</accession>
<gene>
    <name evidence="1" type="ORF">LAZ67_2005476</name>
</gene>
<keyword evidence="2" id="KW-1185">Reference proteome</keyword>